<gene>
    <name evidence="4" type="ORF">Adu01nite_78630</name>
</gene>
<evidence type="ECO:0000256" key="2">
    <source>
        <dbReference type="SAM" id="Phobius"/>
    </source>
</evidence>
<evidence type="ECO:0000259" key="3">
    <source>
        <dbReference type="PROSITE" id="PS50927"/>
    </source>
</evidence>
<accession>A0ABQ3Z9K0</accession>
<dbReference type="EMBL" id="BOML01000064">
    <property type="protein sequence ID" value="GIE06513.1"/>
    <property type="molecule type" value="Genomic_DNA"/>
</dbReference>
<keyword evidence="2" id="KW-0472">Membrane</keyword>
<comment type="caution">
    <text evidence="4">The sequence shown here is derived from an EMBL/GenBank/DDBJ whole genome shotgun (WGS) entry which is preliminary data.</text>
</comment>
<feature type="compositionally biased region" description="Pro residues" evidence="1">
    <location>
        <begin position="90"/>
        <end position="100"/>
    </location>
</feature>
<keyword evidence="2" id="KW-0812">Transmembrane</keyword>
<evidence type="ECO:0000313" key="4">
    <source>
        <dbReference type="EMBL" id="GIE06513.1"/>
    </source>
</evidence>
<feature type="compositionally biased region" description="Low complexity" evidence="1">
    <location>
        <begin position="101"/>
        <end position="118"/>
    </location>
</feature>
<proteinExistence type="predicted"/>
<organism evidence="4 5">
    <name type="scientific">Paractinoplanes durhamensis</name>
    <dbReference type="NCBI Taxonomy" id="113563"/>
    <lineage>
        <taxon>Bacteria</taxon>
        <taxon>Bacillati</taxon>
        <taxon>Actinomycetota</taxon>
        <taxon>Actinomycetes</taxon>
        <taxon>Micromonosporales</taxon>
        <taxon>Micromonosporaceae</taxon>
        <taxon>Paractinoplanes</taxon>
    </lineage>
</organism>
<dbReference type="InterPro" id="IPR001480">
    <property type="entry name" value="Bulb-type_lectin_dom"/>
</dbReference>
<feature type="transmembrane region" description="Helical" evidence="2">
    <location>
        <begin position="33"/>
        <end position="54"/>
    </location>
</feature>
<dbReference type="Proteomes" id="UP000637628">
    <property type="component" value="Unassembled WGS sequence"/>
</dbReference>
<dbReference type="RefSeq" id="WP_203734368.1">
    <property type="nucleotide sequence ID" value="NZ_BAAATX010000020.1"/>
</dbReference>
<sequence>MTVNDRPAWAGLVMRYFWRPRHGQDGESGSIRWIPVAVMATFLLGVGVAAYTGIRDDDDDASLPPPPPAAVLNVPGDHASIPVYVEPSPSASPSPSPAPSARPVTTTTPSPATRSTAPVWAEKVIASTSELTTGQSWATNRLKLTVTGGGNLVLQDQGRTVWQTGTTTGVKLVMQNDGHLVLYDAGNAAVFSSGTVGNPGAVLILRADGNMVISLNGRILFQTGTGD</sequence>
<keyword evidence="2" id="KW-1133">Transmembrane helix</keyword>
<dbReference type="SMART" id="SM00108">
    <property type="entry name" value="B_lectin"/>
    <property type="match status" value="1"/>
</dbReference>
<keyword evidence="5" id="KW-1185">Reference proteome</keyword>
<feature type="region of interest" description="Disordered" evidence="1">
    <location>
        <begin position="82"/>
        <end position="118"/>
    </location>
</feature>
<dbReference type="PROSITE" id="PS50927">
    <property type="entry name" value="BULB_LECTIN"/>
    <property type="match status" value="1"/>
</dbReference>
<evidence type="ECO:0000256" key="1">
    <source>
        <dbReference type="SAM" id="MobiDB-lite"/>
    </source>
</evidence>
<evidence type="ECO:0000313" key="5">
    <source>
        <dbReference type="Proteomes" id="UP000637628"/>
    </source>
</evidence>
<reference evidence="4 5" key="1">
    <citation type="submission" date="2021-01" db="EMBL/GenBank/DDBJ databases">
        <title>Whole genome shotgun sequence of Actinoplanes durhamensis NBRC 14914.</title>
        <authorList>
            <person name="Komaki H."/>
            <person name="Tamura T."/>
        </authorList>
    </citation>
    <scope>NUCLEOTIDE SEQUENCE [LARGE SCALE GENOMIC DNA]</scope>
    <source>
        <strain evidence="4 5">NBRC 14914</strain>
    </source>
</reference>
<dbReference type="Gene3D" id="2.90.10.10">
    <property type="entry name" value="Bulb-type lectin domain"/>
    <property type="match status" value="1"/>
</dbReference>
<protein>
    <recommendedName>
        <fullName evidence="3">Bulb-type lectin domain-containing protein</fullName>
    </recommendedName>
</protein>
<name>A0ABQ3Z9K0_9ACTN</name>
<dbReference type="SUPFAM" id="SSF51110">
    <property type="entry name" value="alpha-D-mannose-specific plant lectins"/>
    <property type="match status" value="1"/>
</dbReference>
<feature type="domain" description="Bulb-type lectin" evidence="3">
    <location>
        <begin position="122"/>
        <end position="226"/>
    </location>
</feature>
<dbReference type="InterPro" id="IPR036426">
    <property type="entry name" value="Bulb-type_lectin_dom_sf"/>
</dbReference>